<name>A0A1B6LBJ2_9HEMI</name>
<gene>
    <name evidence="3" type="ORF">g.50121</name>
</gene>
<sequence length="122" mass="13586">MSSAVVWLVVLLMSCLGTRSVLQDQGDGGQDYGGMYDYPEQRDEDYQVTEPEDLEVEEETTPSIPTVPAMVIPTRGDKRYDRGHIYMDYDCVALCRGTARPLSFLPLVIGVVAALWRLLGIV</sequence>
<keyword evidence="1" id="KW-0812">Transmembrane</keyword>
<keyword evidence="1" id="KW-1133">Transmembrane helix</keyword>
<reference evidence="3" key="1">
    <citation type="submission" date="2015-11" db="EMBL/GenBank/DDBJ databases">
        <title>De novo transcriptome assembly of four potential Pierce s Disease insect vectors from Arizona vineyards.</title>
        <authorList>
            <person name="Tassone E.E."/>
        </authorList>
    </citation>
    <scope>NUCLEOTIDE SEQUENCE</scope>
</reference>
<feature type="transmembrane region" description="Helical" evidence="1">
    <location>
        <begin position="102"/>
        <end position="119"/>
    </location>
</feature>
<feature type="chain" id="PRO_5008587272" evidence="2">
    <location>
        <begin position="24"/>
        <end position="122"/>
    </location>
</feature>
<keyword evidence="1" id="KW-0472">Membrane</keyword>
<organism evidence="3">
    <name type="scientific">Graphocephala atropunctata</name>
    <dbReference type="NCBI Taxonomy" id="36148"/>
    <lineage>
        <taxon>Eukaryota</taxon>
        <taxon>Metazoa</taxon>
        <taxon>Ecdysozoa</taxon>
        <taxon>Arthropoda</taxon>
        <taxon>Hexapoda</taxon>
        <taxon>Insecta</taxon>
        <taxon>Pterygota</taxon>
        <taxon>Neoptera</taxon>
        <taxon>Paraneoptera</taxon>
        <taxon>Hemiptera</taxon>
        <taxon>Auchenorrhyncha</taxon>
        <taxon>Membracoidea</taxon>
        <taxon>Cicadellidae</taxon>
        <taxon>Cicadellinae</taxon>
        <taxon>Cicadellini</taxon>
        <taxon>Graphocephala</taxon>
    </lineage>
</organism>
<accession>A0A1B6LBJ2</accession>
<dbReference type="EMBL" id="GEBQ01018920">
    <property type="protein sequence ID" value="JAT21057.1"/>
    <property type="molecule type" value="Transcribed_RNA"/>
</dbReference>
<evidence type="ECO:0000256" key="1">
    <source>
        <dbReference type="SAM" id="Phobius"/>
    </source>
</evidence>
<evidence type="ECO:0000256" key="2">
    <source>
        <dbReference type="SAM" id="SignalP"/>
    </source>
</evidence>
<feature type="signal peptide" evidence="2">
    <location>
        <begin position="1"/>
        <end position="23"/>
    </location>
</feature>
<dbReference type="AlphaFoldDB" id="A0A1B6LBJ2"/>
<proteinExistence type="predicted"/>
<protein>
    <submittedName>
        <fullName evidence="3">Uncharacterized protein</fullName>
    </submittedName>
</protein>
<evidence type="ECO:0000313" key="3">
    <source>
        <dbReference type="EMBL" id="JAT21057.1"/>
    </source>
</evidence>
<keyword evidence="2" id="KW-0732">Signal</keyword>